<dbReference type="Proteomes" id="UP000637359">
    <property type="component" value="Unassembled WGS sequence"/>
</dbReference>
<evidence type="ECO:0000313" key="6">
    <source>
        <dbReference type="Proteomes" id="UP000637359"/>
    </source>
</evidence>
<feature type="domain" description="Peptidase M56" evidence="4">
    <location>
        <begin position="10"/>
        <end position="305"/>
    </location>
</feature>
<reference evidence="5" key="1">
    <citation type="submission" date="2020-08" db="EMBL/GenBank/DDBJ databases">
        <title>Genome public.</title>
        <authorList>
            <person name="Liu C."/>
            <person name="Sun Q."/>
        </authorList>
    </citation>
    <scope>NUCLEOTIDE SEQUENCE</scope>
    <source>
        <strain evidence="5">BX22</strain>
    </source>
</reference>
<protein>
    <submittedName>
        <fullName evidence="5">BlaR1 family beta-lactam sensor/signal transducer</fullName>
    </submittedName>
</protein>
<keyword evidence="2" id="KW-1133">Transmembrane helix</keyword>
<dbReference type="InterPro" id="IPR012338">
    <property type="entry name" value="Beta-lactam/transpept-like"/>
</dbReference>
<organism evidence="5 6">
    <name type="scientific">Ornithinibacillus hominis</name>
    <dbReference type="NCBI Taxonomy" id="2763055"/>
    <lineage>
        <taxon>Bacteria</taxon>
        <taxon>Bacillati</taxon>
        <taxon>Bacillota</taxon>
        <taxon>Bacilli</taxon>
        <taxon>Bacillales</taxon>
        <taxon>Bacillaceae</taxon>
        <taxon>Ornithinibacillus</taxon>
    </lineage>
</organism>
<dbReference type="InterPro" id="IPR008756">
    <property type="entry name" value="Peptidase_M56"/>
</dbReference>
<keyword evidence="2" id="KW-0812">Transmembrane</keyword>
<comment type="caution">
    <text evidence="5">The sequence shown here is derived from an EMBL/GenBank/DDBJ whole genome shotgun (WGS) entry which is preliminary data.</text>
</comment>
<feature type="transmembrane region" description="Helical" evidence="2">
    <location>
        <begin position="222"/>
        <end position="241"/>
    </location>
</feature>
<dbReference type="Pfam" id="PF05569">
    <property type="entry name" value="Peptidase_M56"/>
    <property type="match status" value="1"/>
</dbReference>
<feature type="transmembrane region" description="Helical" evidence="2">
    <location>
        <begin position="6"/>
        <end position="23"/>
    </location>
</feature>
<evidence type="ECO:0000259" key="3">
    <source>
        <dbReference type="Pfam" id="PF00905"/>
    </source>
</evidence>
<comment type="similarity">
    <text evidence="1">Belongs to the peptidase M56 family.</text>
</comment>
<feature type="transmembrane region" description="Helical" evidence="2">
    <location>
        <begin position="110"/>
        <end position="132"/>
    </location>
</feature>
<dbReference type="GO" id="GO:0008658">
    <property type="term" value="F:penicillin binding"/>
    <property type="evidence" value="ECO:0007669"/>
    <property type="project" value="InterPro"/>
</dbReference>
<dbReference type="EMBL" id="JACOOL010000013">
    <property type="protein sequence ID" value="MBC5638237.1"/>
    <property type="molecule type" value="Genomic_DNA"/>
</dbReference>
<dbReference type="InterPro" id="IPR052173">
    <property type="entry name" value="Beta-lactam_resp_regulator"/>
</dbReference>
<proteinExistence type="inferred from homology"/>
<accession>A0A923L8B7</accession>
<evidence type="ECO:0000256" key="2">
    <source>
        <dbReference type="SAM" id="Phobius"/>
    </source>
</evidence>
<keyword evidence="6" id="KW-1185">Reference proteome</keyword>
<feature type="transmembrane region" description="Helical" evidence="2">
    <location>
        <begin position="35"/>
        <end position="52"/>
    </location>
</feature>
<evidence type="ECO:0000256" key="1">
    <source>
        <dbReference type="ARBA" id="ARBA00011075"/>
    </source>
</evidence>
<dbReference type="PANTHER" id="PTHR34978">
    <property type="entry name" value="POSSIBLE SENSOR-TRANSDUCER PROTEIN BLAR"/>
    <property type="match status" value="1"/>
</dbReference>
<dbReference type="AlphaFoldDB" id="A0A923L8B7"/>
<keyword evidence="2" id="KW-0472">Membrane</keyword>
<gene>
    <name evidence="5" type="primary">blaR1</name>
    <name evidence="5" type="ORF">H8S33_15680</name>
</gene>
<name>A0A923L8B7_9BACI</name>
<evidence type="ECO:0000313" key="5">
    <source>
        <dbReference type="EMBL" id="MBC5638237.1"/>
    </source>
</evidence>
<dbReference type="Gene3D" id="3.40.710.10">
    <property type="entry name" value="DD-peptidase/beta-lactamase superfamily"/>
    <property type="match status" value="1"/>
</dbReference>
<dbReference type="NCBIfam" id="NF000326">
    <property type="entry name" value="blaR1_generic"/>
    <property type="match status" value="1"/>
</dbReference>
<dbReference type="Pfam" id="PF00905">
    <property type="entry name" value="Transpeptidase"/>
    <property type="match status" value="1"/>
</dbReference>
<dbReference type="CDD" id="cd07341">
    <property type="entry name" value="M56_BlaR1_MecR1_like"/>
    <property type="match status" value="1"/>
</dbReference>
<evidence type="ECO:0000259" key="4">
    <source>
        <dbReference type="Pfam" id="PF05569"/>
    </source>
</evidence>
<dbReference type="PANTHER" id="PTHR34978:SF3">
    <property type="entry name" value="SLR0241 PROTEIN"/>
    <property type="match status" value="1"/>
</dbReference>
<sequence length="592" mass="68747">MFLTQLTICLIVSSFTVAIILTIKKVFRNQLSAKWQYNIWLFMLLAMLLPFSPSHLLDFGEKFITLDWDQREDINTTSMHSEDERLQENENWIQDFTISVNRRAPETLNIIIGSIWIAGTLVSTILVSMAWFHLRKIKRSVSILNNKEYMKIFEQSKQTLNISRQLIVGESQLITSPMTFGLFKTYVVLPSHFDEYLSREDIYYIFLHELNHYKSKDILSNYCMIFFQTLYWFNPLVWYAFKQMRLDREIACDIAVLKSVGHVRYSDYGKTILHFMDQSSKRNSVQFVTELNGSKKQLKKRIEKIASFNGEPKLLQLKSIAVSILVGAIILCQVPFISAMTIDENQYHFENKQTEYIDLENYFTGYRGSFVLYDSQARQFKIYNKELSTTRISPNSTYKIYSALLGLEANVISPNDTFIKWDGTKYSYNAWNQNQDLSTAMANSVNWYFQTIDREVQQDVIQAFIEQIDYGNQNLSSRSEPFWLESSLKISPVEQVKLLDAFYNNRHGFIEENIQTVKSAIKLEEKEGVSLYGKTGTGKVNGKNINGWFIGFVETKNNTYFFATNIQRDDNTLGSTAAAITLSILNDFGIYK</sequence>
<feature type="domain" description="Penicillin-binding protein transpeptidase" evidence="3">
    <location>
        <begin position="380"/>
        <end position="585"/>
    </location>
</feature>
<dbReference type="InterPro" id="IPR001460">
    <property type="entry name" value="PCN-bd_Tpept"/>
</dbReference>
<dbReference type="SUPFAM" id="SSF56601">
    <property type="entry name" value="beta-lactamase/transpeptidase-like"/>
    <property type="match status" value="1"/>
</dbReference>